<dbReference type="Proteomes" id="UP001596398">
    <property type="component" value="Unassembled WGS sequence"/>
</dbReference>
<dbReference type="GO" id="GO:0008237">
    <property type="term" value="F:metallopeptidase activity"/>
    <property type="evidence" value="ECO:0007669"/>
    <property type="project" value="UniProtKB-KW"/>
</dbReference>
<feature type="region of interest" description="Disordered" evidence="5">
    <location>
        <begin position="316"/>
        <end position="335"/>
    </location>
</feature>
<keyword evidence="1" id="KW-0645">Protease</keyword>
<dbReference type="SUPFAM" id="SSF55486">
    <property type="entry name" value="Metalloproteases ('zincins'), catalytic domain"/>
    <property type="match status" value="2"/>
</dbReference>
<feature type="domain" description="Peptidase M10 metallopeptidase" evidence="6">
    <location>
        <begin position="141"/>
        <end position="172"/>
    </location>
</feature>
<sequence length="335" mass="36462">MYRAALLCVLLLLAGCTTGVSPGGTATPTATAAWDGDPDNHFRERTLTVAVVDEAGTGRDYAPLVREALDYWGANAERYAGFPLDYELVANDSDPDVRVRFVSNIAECGSETSDYTAGCARFLDSPDDVTRPIRVRVETGYADASTVSVVKHELGHTLGLRHGDEPTDVMAARSNLTTLPQPNATERALPWDSPNLTYYVDYATVPESERAETRRQMRETFGYFADGADGTVPDNVTFARTTNRSAADVVVRFADADPCTEGSGSCGGLRGTDPDRDGALETYTRLNVTVVDIPPDARGWHVGYWTALGFGLRGEELPAPLRSEDPDVRRNDWWA</sequence>
<evidence type="ECO:0000256" key="5">
    <source>
        <dbReference type="SAM" id="MobiDB-lite"/>
    </source>
</evidence>
<comment type="caution">
    <text evidence="7">The sequence shown here is derived from an EMBL/GenBank/DDBJ whole genome shotgun (WGS) entry which is preliminary data.</text>
</comment>
<proteinExistence type="predicted"/>
<dbReference type="GeneID" id="79266551"/>
<dbReference type="RefSeq" id="WP_276235899.1">
    <property type="nucleotide sequence ID" value="NZ_CP119802.1"/>
</dbReference>
<keyword evidence="7" id="KW-0482">Metalloprotease</keyword>
<dbReference type="EC" id="3.4.24.-" evidence="7"/>
<keyword evidence="3 7" id="KW-0378">Hydrolase</keyword>
<evidence type="ECO:0000256" key="2">
    <source>
        <dbReference type="ARBA" id="ARBA00022723"/>
    </source>
</evidence>
<feature type="compositionally biased region" description="Basic and acidic residues" evidence="5">
    <location>
        <begin position="322"/>
        <end position="335"/>
    </location>
</feature>
<evidence type="ECO:0000256" key="3">
    <source>
        <dbReference type="ARBA" id="ARBA00022801"/>
    </source>
</evidence>
<dbReference type="InterPro" id="IPR024079">
    <property type="entry name" value="MetalloPept_cat_dom_sf"/>
</dbReference>
<name>A0ABD5ZN76_9EURY</name>
<reference evidence="7 8" key="1">
    <citation type="journal article" date="2019" name="Int. J. Syst. Evol. Microbiol.">
        <title>The Global Catalogue of Microorganisms (GCM) 10K type strain sequencing project: providing services to taxonomists for standard genome sequencing and annotation.</title>
        <authorList>
            <consortium name="The Broad Institute Genomics Platform"/>
            <consortium name="The Broad Institute Genome Sequencing Center for Infectious Disease"/>
            <person name="Wu L."/>
            <person name="Ma J."/>
        </authorList>
    </citation>
    <scope>NUCLEOTIDE SEQUENCE [LARGE SCALE GENOMIC DNA]</scope>
    <source>
        <strain evidence="7 8">DT85</strain>
    </source>
</reference>
<dbReference type="PROSITE" id="PS51257">
    <property type="entry name" value="PROKAR_LIPOPROTEIN"/>
    <property type="match status" value="1"/>
</dbReference>
<gene>
    <name evidence="7" type="ORF">ACFQJ4_06040</name>
</gene>
<dbReference type="InterPro" id="IPR001818">
    <property type="entry name" value="Pept_M10_metallopeptidase"/>
</dbReference>
<keyword evidence="4" id="KW-0862">Zinc</keyword>
<dbReference type="EMBL" id="JBHTAP010000001">
    <property type="protein sequence ID" value="MFC7234878.1"/>
    <property type="molecule type" value="Genomic_DNA"/>
</dbReference>
<organism evidence="7 8">
    <name type="scientific">Halosegnis marinus</name>
    <dbReference type="NCBI Taxonomy" id="3034023"/>
    <lineage>
        <taxon>Archaea</taxon>
        <taxon>Methanobacteriati</taxon>
        <taxon>Methanobacteriota</taxon>
        <taxon>Stenosarchaea group</taxon>
        <taxon>Halobacteria</taxon>
        <taxon>Halobacteriales</taxon>
        <taxon>Natronomonadaceae</taxon>
        <taxon>Halosegnis</taxon>
    </lineage>
</organism>
<evidence type="ECO:0000313" key="8">
    <source>
        <dbReference type="Proteomes" id="UP001596398"/>
    </source>
</evidence>
<dbReference type="GO" id="GO:0006508">
    <property type="term" value="P:proteolysis"/>
    <property type="evidence" value="ECO:0007669"/>
    <property type="project" value="UniProtKB-KW"/>
</dbReference>
<evidence type="ECO:0000256" key="1">
    <source>
        <dbReference type="ARBA" id="ARBA00022670"/>
    </source>
</evidence>
<evidence type="ECO:0000259" key="6">
    <source>
        <dbReference type="Pfam" id="PF00413"/>
    </source>
</evidence>
<dbReference type="GO" id="GO:0046872">
    <property type="term" value="F:metal ion binding"/>
    <property type="evidence" value="ECO:0007669"/>
    <property type="project" value="UniProtKB-KW"/>
</dbReference>
<dbReference type="AlphaFoldDB" id="A0ABD5ZN76"/>
<dbReference type="Gene3D" id="3.40.390.10">
    <property type="entry name" value="Collagenase (Catalytic Domain)"/>
    <property type="match status" value="1"/>
</dbReference>
<accession>A0ABD5ZN76</accession>
<keyword evidence="2" id="KW-0479">Metal-binding</keyword>
<keyword evidence="8" id="KW-1185">Reference proteome</keyword>
<evidence type="ECO:0000256" key="4">
    <source>
        <dbReference type="ARBA" id="ARBA00022833"/>
    </source>
</evidence>
<dbReference type="Pfam" id="PF00413">
    <property type="entry name" value="Peptidase_M10"/>
    <property type="match status" value="1"/>
</dbReference>
<protein>
    <submittedName>
        <fullName evidence="7">Matrixin family metalloprotease</fullName>
        <ecNumber evidence="7">3.4.24.-</ecNumber>
    </submittedName>
</protein>
<evidence type="ECO:0000313" key="7">
    <source>
        <dbReference type="EMBL" id="MFC7234878.1"/>
    </source>
</evidence>